<name>A0ABX8AC45_9BRAD</name>
<proteinExistence type="predicted"/>
<organism evidence="2 3">
    <name type="scientific">Tardiphaga alba</name>
    <dbReference type="NCBI Taxonomy" id="340268"/>
    <lineage>
        <taxon>Bacteria</taxon>
        <taxon>Pseudomonadati</taxon>
        <taxon>Pseudomonadota</taxon>
        <taxon>Alphaproteobacteria</taxon>
        <taxon>Hyphomicrobiales</taxon>
        <taxon>Nitrobacteraceae</taxon>
        <taxon>Tardiphaga</taxon>
    </lineage>
</organism>
<feature type="compositionally biased region" description="Basic residues" evidence="1">
    <location>
        <begin position="108"/>
        <end position="122"/>
    </location>
</feature>
<gene>
    <name evidence="2" type="ORF">RPMA_18155</name>
</gene>
<dbReference type="Proteomes" id="UP000682843">
    <property type="component" value="Chromosome"/>
</dbReference>
<feature type="region of interest" description="Disordered" evidence="1">
    <location>
        <begin position="52"/>
        <end position="122"/>
    </location>
</feature>
<protein>
    <submittedName>
        <fullName evidence="2">Uncharacterized protein</fullName>
    </submittedName>
</protein>
<dbReference type="RefSeq" id="WP_211909123.1">
    <property type="nucleotide sequence ID" value="NZ_CP036498.1"/>
</dbReference>
<evidence type="ECO:0000256" key="1">
    <source>
        <dbReference type="SAM" id="MobiDB-lite"/>
    </source>
</evidence>
<reference evidence="2 3" key="1">
    <citation type="submission" date="2019-02" db="EMBL/GenBank/DDBJ databases">
        <title>Emended description of the genus Rhodopseudomonas and description of Rhodopseudomonas albus sp. nov., a non-phototrophic, heavy-metal-tolerant bacterium isolated from garden soil.</title>
        <authorList>
            <person name="Bao Z."/>
            <person name="Cao W.W."/>
            <person name="Sato Y."/>
            <person name="Nishizawa T."/>
            <person name="Zhao J."/>
            <person name="Guo Y."/>
            <person name="Ohta H."/>
        </authorList>
    </citation>
    <scope>NUCLEOTIDE SEQUENCE [LARGE SCALE GENOMIC DNA]</scope>
    <source>
        <strain evidence="2 3">SK50-23</strain>
    </source>
</reference>
<evidence type="ECO:0000313" key="3">
    <source>
        <dbReference type="Proteomes" id="UP000682843"/>
    </source>
</evidence>
<evidence type="ECO:0000313" key="2">
    <source>
        <dbReference type="EMBL" id="QUS40541.1"/>
    </source>
</evidence>
<keyword evidence="3" id="KW-1185">Reference proteome</keyword>
<sequence length="171" mass="21000">MKLCVVCEMPMDARRQKTCGELCSREWQRRYYRQYHQEHLEERRASCRASWARHNEKRGRPPRKPQTPEQHAARLERQRKIRATPEWKAKERQKRLNWTPEQKARHLEQKRKAHGKKKKVNAIKRRERHMRDPEHRNEYQRKYVKRNILAYQVLKSLGIEIDIETMEPSNA</sequence>
<accession>A0ABX8AC45</accession>
<dbReference type="EMBL" id="CP036498">
    <property type="protein sequence ID" value="QUS40541.1"/>
    <property type="molecule type" value="Genomic_DNA"/>
</dbReference>
<feature type="compositionally biased region" description="Basic and acidic residues" evidence="1">
    <location>
        <begin position="71"/>
        <end position="90"/>
    </location>
</feature>